<evidence type="ECO:0000313" key="1">
    <source>
        <dbReference type="EMBL" id="CAL1544357.1"/>
    </source>
</evidence>
<gene>
    <name evidence="1" type="ORF">GSLYS_00017870001</name>
</gene>
<organism evidence="1 2">
    <name type="scientific">Lymnaea stagnalis</name>
    <name type="common">Great pond snail</name>
    <name type="synonym">Helix stagnalis</name>
    <dbReference type="NCBI Taxonomy" id="6523"/>
    <lineage>
        <taxon>Eukaryota</taxon>
        <taxon>Metazoa</taxon>
        <taxon>Spiralia</taxon>
        <taxon>Lophotrochozoa</taxon>
        <taxon>Mollusca</taxon>
        <taxon>Gastropoda</taxon>
        <taxon>Heterobranchia</taxon>
        <taxon>Euthyneura</taxon>
        <taxon>Panpulmonata</taxon>
        <taxon>Hygrophila</taxon>
        <taxon>Lymnaeoidea</taxon>
        <taxon>Lymnaeidae</taxon>
        <taxon>Lymnaea</taxon>
    </lineage>
</organism>
<dbReference type="SUPFAM" id="SSF49842">
    <property type="entry name" value="TNF-like"/>
    <property type="match status" value="1"/>
</dbReference>
<dbReference type="InterPro" id="IPR008983">
    <property type="entry name" value="Tumour_necrosis_fac-like_dom"/>
</dbReference>
<keyword evidence="2" id="KW-1185">Reference proteome</keyword>
<comment type="caution">
    <text evidence="1">The sequence shown here is derived from an EMBL/GenBank/DDBJ whole genome shotgun (WGS) entry which is preliminary data.</text>
</comment>
<dbReference type="Proteomes" id="UP001497497">
    <property type="component" value="Unassembled WGS sequence"/>
</dbReference>
<dbReference type="EMBL" id="CAXITT010000616">
    <property type="protein sequence ID" value="CAL1544357.1"/>
    <property type="molecule type" value="Genomic_DNA"/>
</dbReference>
<proteinExistence type="predicted"/>
<dbReference type="AlphaFoldDB" id="A0AAV2IE17"/>
<accession>A0AAV2IE17</accession>
<evidence type="ECO:0000313" key="2">
    <source>
        <dbReference type="Proteomes" id="UP001497497"/>
    </source>
</evidence>
<evidence type="ECO:0008006" key="3">
    <source>
        <dbReference type="Google" id="ProtNLM"/>
    </source>
</evidence>
<protein>
    <recommendedName>
        <fullName evidence="3">C1q domain-containing protein</fullName>
    </recommendedName>
</protein>
<name>A0AAV2IE17_LYMST</name>
<dbReference type="Gene3D" id="2.60.120.40">
    <property type="match status" value="1"/>
</dbReference>
<sequence>MKVDSRLSKSEQEIKSISASQHTFNKEISSVRTCSNDALMSIQDLTKSVEGTNQHYNEMSNKINELEILINLKSTQYTEQFENMRSLNNDRVDDSIGVVCQLVAKRLNQIENLKEALNKISTTKTPLSLKMDGIKNQCEDLSNKIVQIESKCFLPNVGFYAWRVFDFEVGSYNVENFTNSDGNYGYHFDSISGMFTAPFNGLYLISISSKLDDDNRIDITKKSSCQAVSLPGKCLCCFRGSQTITFCAELKVGERVSIHVTIRKKDMGKCIEFSCCMINGYTKI</sequence>
<reference evidence="1 2" key="1">
    <citation type="submission" date="2024-04" db="EMBL/GenBank/DDBJ databases">
        <authorList>
            <consortium name="Genoscope - CEA"/>
            <person name="William W."/>
        </authorList>
    </citation>
    <scope>NUCLEOTIDE SEQUENCE [LARGE SCALE GENOMIC DNA]</scope>
</reference>